<dbReference type="RefSeq" id="WP_378255451.1">
    <property type="nucleotide sequence ID" value="NZ_JBHSJV010000001.1"/>
</dbReference>
<evidence type="ECO:0000313" key="2">
    <source>
        <dbReference type="Proteomes" id="UP001597459"/>
    </source>
</evidence>
<keyword evidence="2" id="KW-1185">Reference proteome</keyword>
<dbReference type="Gene3D" id="3.90.1720.10">
    <property type="entry name" value="endopeptidase domain like (from Nostoc punctiforme)"/>
    <property type="match status" value="1"/>
</dbReference>
<name>A0ABW5NCN5_9FLAO</name>
<proteinExistence type="predicted"/>
<gene>
    <name evidence="1" type="ORF">ACFSTE_20415</name>
</gene>
<dbReference type="Proteomes" id="UP001597459">
    <property type="component" value="Unassembled WGS sequence"/>
</dbReference>
<comment type="caution">
    <text evidence="1">The sequence shown here is derived from an EMBL/GenBank/DDBJ whole genome shotgun (WGS) entry which is preliminary data.</text>
</comment>
<sequence>MKRFGIKEPEPQDPIENKKEGLDLNKVIKGLNKRASAMDVAVGYCAKYVRWALEAGGMSTLGRPLSAKDYGPFLLKKGFVEISDGDYEIGDIAVMESFKGNPDGHIQMYNGENWVSDFIQRTFYPGNSYRKAKPNYKIYRWK</sequence>
<accession>A0ABW5NCN5</accession>
<dbReference type="EMBL" id="JBHULX010000039">
    <property type="protein sequence ID" value="MFD2593215.1"/>
    <property type="molecule type" value="Genomic_DNA"/>
</dbReference>
<organism evidence="1 2">
    <name type="scientific">Aquimarina hainanensis</name>
    <dbReference type="NCBI Taxonomy" id="1578017"/>
    <lineage>
        <taxon>Bacteria</taxon>
        <taxon>Pseudomonadati</taxon>
        <taxon>Bacteroidota</taxon>
        <taxon>Flavobacteriia</taxon>
        <taxon>Flavobacteriales</taxon>
        <taxon>Flavobacteriaceae</taxon>
        <taxon>Aquimarina</taxon>
    </lineage>
</organism>
<protein>
    <recommendedName>
        <fullName evidence="3">CHAP domain-containing protein</fullName>
    </recommendedName>
</protein>
<evidence type="ECO:0000313" key="1">
    <source>
        <dbReference type="EMBL" id="MFD2593215.1"/>
    </source>
</evidence>
<evidence type="ECO:0008006" key="3">
    <source>
        <dbReference type="Google" id="ProtNLM"/>
    </source>
</evidence>
<reference evidence="2" key="1">
    <citation type="journal article" date="2019" name="Int. J. Syst. Evol. Microbiol.">
        <title>The Global Catalogue of Microorganisms (GCM) 10K type strain sequencing project: providing services to taxonomists for standard genome sequencing and annotation.</title>
        <authorList>
            <consortium name="The Broad Institute Genomics Platform"/>
            <consortium name="The Broad Institute Genome Sequencing Center for Infectious Disease"/>
            <person name="Wu L."/>
            <person name="Ma J."/>
        </authorList>
    </citation>
    <scope>NUCLEOTIDE SEQUENCE [LARGE SCALE GENOMIC DNA]</scope>
    <source>
        <strain evidence="2">KCTC 42423</strain>
    </source>
</reference>